<keyword evidence="13" id="KW-0479">Metal-binding</keyword>
<comment type="cofactor">
    <cofactor evidence="13">
        <name>Mg(2+)</name>
        <dbReference type="ChEBI" id="CHEBI:18420"/>
    </cofactor>
    <cofactor evidence="13">
        <name>Mn(2+)</name>
        <dbReference type="ChEBI" id="CHEBI:29035"/>
    </cofactor>
</comment>
<keyword evidence="13" id="KW-0464">Manganese</keyword>
<keyword evidence="8 13" id="KW-0418">Kinase</keyword>
<reference evidence="16" key="1">
    <citation type="submission" date="2025-08" db="UniProtKB">
        <authorList>
            <consortium name="RefSeq"/>
        </authorList>
    </citation>
    <scope>IDENTIFICATION</scope>
</reference>
<keyword evidence="5 13" id="KW-0812">Transmembrane</keyword>
<keyword evidence="12 13" id="KW-0675">Receptor</keyword>
<name>A0ABM4BJI6_HYDVU</name>
<feature type="transmembrane region" description="Helical" evidence="13">
    <location>
        <begin position="175"/>
        <end position="197"/>
    </location>
</feature>
<keyword evidence="9 13" id="KW-0067">ATP-binding</keyword>
<keyword evidence="15" id="KW-1185">Reference proteome</keyword>
<dbReference type="InterPro" id="IPR000333">
    <property type="entry name" value="TGFB_receptor"/>
</dbReference>
<keyword evidence="7 13" id="KW-0547">Nucleotide-binding</keyword>
<evidence type="ECO:0000256" key="3">
    <source>
        <dbReference type="ARBA" id="ARBA00022527"/>
    </source>
</evidence>
<dbReference type="GeneID" id="100204356"/>
<keyword evidence="10 13" id="KW-1133">Transmembrane helix</keyword>
<evidence type="ECO:0000313" key="16">
    <source>
        <dbReference type="RefSeq" id="XP_065649188.1"/>
    </source>
</evidence>
<sequence>MVLNQKCVKRLVCITFCILHNILPDEPTDRETLRRRKKKLAGYPRSINNILNNCTDQCCVHLSKENHCVNLTTCSVYEKCVKNVCFVLFNKKNGVFEPFLSGCGDFCNAKGQCRKENRGNEISYMCCCNGNLCNKHSVFDDSIGFVPVPIQPTSNTTSNVIQSNSMSVQKKSYNFIGYIFIPFFGVLAVLIVIKYFWRKHKRNVNVQQSLIVPLSPCQLISKQDKLIKLQEIIAHCQLSTVWKGLYGVEYVAVKIIPKTDFDSWENEVKVYSLFKLQNENILKFCLAKKHIENSCIQHWIVTEYHKNGSLKKFLQLNVISLPIFKKFFMCFTDGLKYLHSKLGHKPAIAHRDIKSKNILVKDDLSLCISDFGLSLVCDGKYFDNKHAKVQVGTKRYMAPEMLEGSISFLTDSLLFIDMYAFALVLWEILSRCSIDQEPVNDYILPFQDMVGVKPSIDDMLNCVCVKKMRPCFQSNWIRHPLISKICKTISECWDYDAESRLSSSCVYIRFETLFEQETELINSE</sequence>
<evidence type="ECO:0000259" key="14">
    <source>
        <dbReference type="PROSITE" id="PS50011"/>
    </source>
</evidence>
<dbReference type="Pfam" id="PF07714">
    <property type="entry name" value="PK_Tyr_Ser-Thr"/>
    <property type="match status" value="1"/>
</dbReference>
<protein>
    <recommendedName>
        <fullName evidence="13">Serine/threonine-protein kinase receptor</fullName>
        <ecNumber evidence="13">2.7.11.30</ecNumber>
    </recommendedName>
</protein>
<dbReference type="PROSITE" id="PS50011">
    <property type="entry name" value="PROTEIN_KINASE_DOM"/>
    <property type="match status" value="1"/>
</dbReference>
<dbReference type="PANTHER" id="PTHR23255:SF98">
    <property type="entry name" value="SERINE_THREONINE-PROTEIN KINASE RECEPTOR"/>
    <property type="match status" value="1"/>
</dbReference>
<keyword evidence="13" id="KW-0460">Magnesium</keyword>
<keyword evidence="4 13" id="KW-0808">Transferase</keyword>
<comment type="catalytic activity">
    <reaction evidence="13">
        <text>L-threonyl-[receptor-protein] + ATP = O-phospho-L-threonyl-[receptor-protein] + ADP + H(+)</text>
        <dbReference type="Rhea" id="RHEA:44880"/>
        <dbReference type="Rhea" id="RHEA-COMP:11024"/>
        <dbReference type="Rhea" id="RHEA-COMP:11025"/>
        <dbReference type="ChEBI" id="CHEBI:15378"/>
        <dbReference type="ChEBI" id="CHEBI:30013"/>
        <dbReference type="ChEBI" id="CHEBI:30616"/>
        <dbReference type="ChEBI" id="CHEBI:61977"/>
        <dbReference type="ChEBI" id="CHEBI:456216"/>
        <dbReference type="EC" id="2.7.11.30"/>
    </reaction>
</comment>
<dbReference type="PROSITE" id="PS00108">
    <property type="entry name" value="PROTEIN_KINASE_ST"/>
    <property type="match status" value="1"/>
</dbReference>
<evidence type="ECO:0000256" key="9">
    <source>
        <dbReference type="ARBA" id="ARBA00022840"/>
    </source>
</evidence>
<keyword evidence="11 13" id="KW-0472">Membrane</keyword>
<dbReference type="Gene3D" id="1.10.510.10">
    <property type="entry name" value="Transferase(Phosphotransferase) domain 1"/>
    <property type="match status" value="1"/>
</dbReference>
<dbReference type="EC" id="2.7.11.30" evidence="13"/>
<dbReference type="PANTHER" id="PTHR23255">
    <property type="entry name" value="TRANSFORMING GROWTH FACTOR-BETA RECEPTOR TYPE I AND II"/>
    <property type="match status" value="1"/>
</dbReference>
<evidence type="ECO:0000256" key="10">
    <source>
        <dbReference type="ARBA" id="ARBA00022989"/>
    </source>
</evidence>
<dbReference type="SUPFAM" id="SSF56112">
    <property type="entry name" value="Protein kinase-like (PK-like)"/>
    <property type="match status" value="1"/>
</dbReference>
<evidence type="ECO:0000313" key="15">
    <source>
        <dbReference type="Proteomes" id="UP001652625"/>
    </source>
</evidence>
<keyword evidence="3 13" id="KW-0723">Serine/threonine-protein kinase</keyword>
<accession>A0ABM4BJI6</accession>
<gene>
    <name evidence="16" type="primary">LOC100204356</name>
</gene>
<comment type="similarity">
    <text evidence="2 13">Belongs to the protein kinase superfamily. TKL Ser/Thr protein kinase family. TGFB receptor subfamily.</text>
</comment>
<evidence type="ECO:0000256" key="2">
    <source>
        <dbReference type="ARBA" id="ARBA00009605"/>
    </source>
</evidence>
<dbReference type="Proteomes" id="UP001652625">
    <property type="component" value="Chromosome 03"/>
</dbReference>
<dbReference type="InterPro" id="IPR000719">
    <property type="entry name" value="Prot_kinase_dom"/>
</dbReference>
<evidence type="ECO:0000256" key="7">
    <source>
        <dbReference type="ARBA" id="ARBA00022741"/>
    </source>
</evidence>
<organism evidence="15 16">
    <name type="scientific">Hydra vulgaris</name>
    <name type="common">Hydra</name>
    <name type="synonym">Hydra attenuata</name>
    <dbReference type="NCBI Taxonomy" id="6087"/>
    <lineage>
        <taxon>Eukaryota</taxon>
        <taxon>Metazoa</taxon>
        <taxon>Cnidaria</taxon>
        <taxon>Hydrozoa</taxon>
        <taxon>Hydroidolina</taxon>
        <taxon>Anthoathecata</taxon>
        <taxon>Aplanulata</taxon>
        <taxon>Hydridae</taxon>
        <taxon>Hydra</taxon>
    </lineage>
</organism>
<evidence type="ECO:0000256" key="5">
    <source>
        <dbReference type="ARBA" id="ARBA00022692"/>
    </source>
</evidence>
<evidence type="ECO:0000256" key="6">
    <source>
        <dbReference type="ARBA" id="ARBA00022729"/>
    </source>
</evidence>
<dbReference type="InterPro" id="IPR011009">
    <property type="entry name" value="Kinase-like_dom_sf"/>
</dbReference>
<feature type="domain" description="Protein kinase" evidence="14">
    <location>
        <begin position="227"/>
        <end position="514"/>
    </location>
</feature>
<proteinExistence type="inferred from homology"/>
<dbReference type="RefSeq" id="XP_065649188.1">
    <property type="nucleotide sequence ID" value="XM_065793116.1"/>
</dbReference>
<dbReference type="SMART" id="SM00220">
    <property type="entry name" value="S_TKc"/>
    <property type="match status" value="1"/>
</dbReference>
<keyword evidence="6" id="KW-0732">Signal</keyword>
<evidence type="ECO:0000256" key="1">
    <source>
        <dbReference type="ARBA" id="ARBA00004479"/>
    </source>
</evidence>
<comment type="subcellular location">
    <subcellularLocation>
        <location evidence="1 13">Membrane</location>
        <topology evidence="1 13">Single-pass type I membrane protein</topology>
    </subcellularLocation>
</comment>
<evidence type="ECO:0000256" key="4">
    <source>
        <dbReference type="ARBA" id="ARBA00022679"/>
    </source>
</evidence>
<evidence type="ECO:0000256" key="8">
    <source>
        <dbReference type="ARBA" id="ARBA00022777"/>
    </source>
</evidence>
<evidence type="ECO:0000256" key="11">
    <source>
        <dbReference type="ARBA" id="ARBA00023136"/>
    </source>
</evidence>
<dbReference type="Gene3D" id="3.30.200.20">
    <property type="entry name" value="Phosphorylase Kinase, domain 1"/>
    <property type="match status" value="1"/>
</dbReference>
<evidence type="ECO:0000256" key="12">
    <source>
        <dbReference type="ARBA" id="ARBA00023170"/>
    </source>
</evidence>
<dbReference type="InterPro" id="IPR008271">
    <property type="entry name" value="Ser/Thr_kinase_AS"/>
</dbReference>
<dbReference type="InterPro" id="IPR001245">
    <property type="entry name" value="Ser-Thr/Tyr_kinase_cat_dom"/>
</dbReference>
<dbReference type="PRINTS" id="PR00653">
    <property type="entry name" value="ACTIVIN2R"/>
</dbReference>
<evidence type="ECO:0000256" key="13">
    <source>
        <dbReference type="RuleBase" id="RU361271"/>
    </source>
</evidence>